<dbReference type="InterPro" id="IPR045379">
    <property type="entry name" value="Crinkler_N"/>
</dbReference>
<evidence type="ECO:0000256" key="1">
    <source>
        <dbReference type="ARBA" id="ARBA00004340"/>
    </source>
</evidence>
<comment type="subcellular location">
    <subcellularLocation>
        <location evidence="1">Host cell</location>
    </subcellularLocation>
    <subcellularLocation>
        <location evidence="2">Secreted</location>
    </subcellularLocation>
</comment>
<dbReference type="VEuPathDB" id="FungiDB:PPTG_15301"/>
<dbReference type="AlphaFoldDB" id="W2PV67"/>
<dbReference type="GO" id="GO:0043657">
    <property type="term" value="C:host cell"/>
    <property type="evidence" value="ECO:0007669"/>
    <property type="project" value="UniProtKB-SubCell"/>
</dbReference>
<dbReference type="GO" id="GO:0005576">
    <property type="term" value="C:extracellular region"/>
    <property type="evidence" value="ECO:0007669"/>
    <property type="project" value="UniProtKB-SubCell"/>
</dbReference>
<evidence type="ECO:0000313" key="5">
    <source>
        <dbReference type="EMBL" id="ETN04124.1"/>
    </source>
</evidence>
<organism evidence="5 6">
    <name type="scientific">Phytophthora nicotianae (strain INRA-310)</name>
    <name type="common">Phytophthora parasitica</name>
    <dbReference type="NCBI Taxonomy" id="761204"/>
    <lineage>
        <taxon>Eukaryota</taxon>
        <taxon>Sar</taxon>
        <taxon>Stramenopiles</taxon>
        <taxon>Oomycota</taxon>
        <taxon>Peronosporomycetes</taxon>
        <taxon>Peronosporales</taxon>
        <taxon>Peronosporaceae</taxon>
        <taxon>Phytophthora</taxon>
    </lineage>
</organism>
<reference evidence="6" key="1">
    <citation type="submission" date="2011-12" db="EMBL/GenBank/DDBJ databases">
        <authorList>
            <consortium name="The Broad Institute Genome Sequencing Platform"/>
            <person name="Russ C."/>
            <person name="Tyler B."/>
            <person name="Panabieres F."/>
            <person name="Shan W."/>
            <person name="Tripathy S."/>
            <person name="Grunwald N."/>
            <person name="Machado M."/>
            <person name="Young S.K."/>
            <person name="Zeng Q."/>
            <person name="Gargeya S."/>
            <person name="Fitzgerald M."/>
            <person name="Haas B."/>
            <person name="Abouelleil A."/>
            <person name="Alvarado L."/>
            <person name="Arachchi H.M."/>
            <person name="Berlin A."/>
            <person name="Chapman S.B."/>
            <person name="Gearin G."/>
            <person name="Goldberg J."/>
            <person name="Griggs A."/>
            <person name="Gujja S."/>
            <person name="Hansen M."/>
            <person name="Heiman D."/>
            <person name="Howarth C."/>
            <person name="Larimer J."/>
            <person name="Lui A."/>
            <person name="MacDonald P.J.P."/>
            <person name="McCowen C."/>
            <person name="Montmayeur A."/>
            <person name="Murphy C."/>
            <person name="Neiman D."/>
            <person name="Pearson M."/>
            <person name="Priest M."/>
            <person name="Roberts A."/>
            <person name="Saif S."/>
            <person name="Shea T."/>
            <person name="Sisk P."/>
            <person name="Stolte C."/>
            <person name="Sykes S."/>
            <person name="Wortman J."/>
            <person name="Nusbaum C."/>
            <person name="Birren B."/>
        </authorList>
    </citation>
    <scope>NUCLEOTIDE SEQUENCE [LARGE SCALE GENOMIC DNA]</scope>
    <source>
        <strain evidence="6">INRA-310</strain>
    </source>
</reference>
<keyword evidence="3" id="KW-0964">Secreted</keyword>
<dbReference type="EMBL" id="KI669606">
    <property type="protein sequence ID" value="ETN04124.1"/>
    <property type="molecule type" value="Genomic_DNA"/>
</dbReference>
<dbReference type="RefSeq" id="XP_008910599.1">
    <property type="nucleotide sequence ID" value="XM_008912351.1"/>
</dbReference>
<evidence type="ECO:0000256" key="2">
    <source>
        <dbReference type="ARBA" id="ARBA00004613"/>
    </source>
</evidence>
<name>W2PV67_PHYN3</name>
<evidence type="ECO:0000256" key="3">
    <source>
        <dbReference type="ARBA" id="ARBA00022525"/>
    </source>
</evidence>
<sequence>MVKIRCAVVGKAPSDMFSVEMNPDQQVNDLKGAVKDEPSAMITCNSWSLQLVLAKKDGRWLTENYVLDGKWDTDDRTVCVYEKRNSLILVCQRMKCESNSTIRSLLMDTALRTCW</sequence>
<protein>
    <recommendedName>
        <fullName evidence="4">Crinkler effector protein N-terminal domain-containing protein</fullName>
    </recommendedName>
</protein>
<gene>
    <name evidence="5" type="ORF">PPTG_15301</name>
</gene>
<evidence type="ECO:0000313" key="6">
    <source>
        <dbReference type="Proteomes" id="UP000018817"/>
    </source>
</evidence>
<reference evidence="5 6" key="2">
    <citation type="submission" date="2013-11" db="EMBL/GenBank/DDBJ databases">
        <title>The Genome Sequence of Phytophthora parasitica INRA-310.</title>
        <authorList>
            <consortium name="The Broad Institute Genomics Platform"/>
            <person name="Russ C."/>
            <person name="Tyler B."/>
            <person name="Panabieres F."/>
            <person name="Shan W."/>
            <person name="Tripathy S."/>
            <person name="Grunwald N."/>
            <person name="Machado M."/>
            <person name="Johnson C.S."/>
            <person name="Arredondo F."/>
            <person name="Hong C."/>
            <person name="Coffey M."/>
            <person name="Young S.K."/>
            <person name="Zeng Q."/>
            <person name="Gargeya S."/>
            <person name="Fitzgerald M."/>
            <person name="Abouelleil A."/>
            <person name="Alvarado L."/>
            <person name="Chapman S.B."/>
            <person name="Gainer-Dewar J."/>
            <person name="Goldberg J."/>
            <person name="Griggs A."/>
            <person name="Gujja S."/>
            <person name="Hansen M."/>
            <person name="Howarth C."/>
            <person name="Imamovic A."/>
            <person name="Ireland A."/>
            <person name="Larimer J."/>
            <person name="McCowan C."/>
            <person name="Murphy C."/>
            <person name="Pearson M."/>
            <person name="Poon T.W."/>
            <person name="Priest M."/>
            <person name="Roberts A."/>
            <person name="Saif S."/>
            <person name="Shea T."/>
            <person name="Sykes S."/>
            <person name="Wortman J."/>
            <person name="Nusbaum C."/>
            <person name="Birren B."/>
        </authorList>
    </citation>
    <scope>NUCLEOTIDE SEQUENCE [LARGE SCALE GENOMIC DNA]</scope>
    <source>
        <strain evidence="5 6">INRA-310</strain>
    </source>
</reference>
<dbReference type="GeneID" id="20184488"/>
<accession>W2PV67</accession>
<dbReference type="Proteomes" id="UP000018817">
    <property type="component" value="Unassembled WGS sequence"/>
</dbReference>
<dbReference type="Pfam" id="PF20147">
    <property type="entry name" value="Crinkler"/>
    <property type="match status" value="1"/>
</dbReference>
<proteinExistence type="predicted"/>
<feature type="domain" description="Crinkler effector protein N-terminal" evidence="4">
    <location>
        <begin position="2"/>
        <end position="67"/>
    </location>
</feature>
<evidence type="ECO:0000259" key="4">
    <source>
        <dbReference type="Pfam" id="PF20147"/>
    </source>
</evidence>